<organism evidence="2 3">
    <name type="scientific">Halomonas cibimaris</name>
    <dbReference type="NCBI Taxonomy" id="657012"/>
    <lineage>
        <taxon>Bacteria</taxon>
        <taxon>Pseudomonadati</taxon>
        <taxon>Pseudomonadota</taxon>
        <taxon>Gammaproteobacteria</taxon>
        <taxon>Oceanospirillales</taxon>
        <taxon>Halomonadaceae</taxon>
        <taxon>Halomonas</taxon>
    </lineage>
</organism>
<dbReference type="Proteomes" id="UP001500133">
    <property type="component" value="Unassembled WGS sequence"/>
</dbReference>
<evidence type="ECO:0000259" key="1">
    <source>
        <dbReference type="Pfam" id="PF07238"/>
    </source>
</evidence>
<dbReference type="InterPro" id="IPR009875">
    <property type="entry name" value="PilZ_domain"/>
</dbReference>
<feature type="domain" description="PilZ" evidence="1">
    <location>
        <begin position="18"/>
        <end position="99"/>
    </location>
</feature>
<name>A0ABP7LQK7_9GAMM</name>
<reference evidence="3" key="1">
    <citation type="journal article" date="2019" name="Int. J. Syst. Evol. Microbiol.">
        <title>The Global Catalogue of Microorganisms (GCM) 10K type strain sequencing project: providing services to taxonomists for standard genome sequencing and annotation.</title>
        <authorList>
            <consortium name="The Broad Institute Genomics Platform"/>
            <consortium name="The Broad Institute Genome Sequencing Center for Infectious Disease"/>
            <person name="Wu L."/>
            <person name="Ma J."/>
        </authorList>
    </citation>
    <scope>NUCLEOTIDE SEQUENCE [LARGE SCALE GENOMIC DNA]</scope>
    <source>
        <strain evidence="3">JCM 16914</strain>
    </source>
</reference>
<evidence type="ECO:0000313" key="2">
    <source>
        <dbReference type="EMBL" id="GAA3905519.1"/>
    </source>
</evidence>
<gene>
    <name evidence="2" type="ORF">GCM10022228_14690</name>
</gene>
<proteinExistence type="predicted"/>
<keyword evidence="3" id="KW-1185">Reference proteome</keyword>
<comment type="caution">
    <text evidence="2">The sequence shown here is derived from an EMBL/GenBank/DDBJ whole genome shotgun (WGS) entry which is preliminary data.</text>
</comment>
<dbReference type="Pfam" id="PF07238">
    <property type="entry name" value="PilZ"/>
    <property type="match status" value="1"/>
</dbReference>
<dbReference type="EMBL" id="BAAAZT010000068">
    <property type="protein sequence ID" value="GAA3905519.1"/>
    <property type="molecule type" value="Genomic_DNA"/>
</dbReference>
<dbReference type="Gene3D" id="2.40.10.220">
    <property type="entry name" value="predicted glycosyltransferase like domains"/>
    <property type="match status" value="1"/>
</dbReference>
<dbReference type="RefSeq" id="WP_344703865.1">
    <property type="nucleotide sequence ID" value="NZ_BAAAZT010000068.1"/>
</dbReference>
<evidence type="ECO:0000313" key="3">
    <source>
        <dbReference type="Proteomes" id="UP001500133"/>
    </source>
</evidence>
<sequence length="111" mass="12145">MSAQKLLTTAIPDVPTLLSMYMPFLERGGLFIATRERCMLGDPIIVMLTLPGESQELTVNGEVAWISPEGVTGRRTPGVGVHFSQQDYNVRDRIETLLAGQMESASASYTL</sequence>
<accession>A0ABP7LQK7</accession>
<protein>
    <submittedName>
        <fullName evidence="2">PilZ domain-containing protein</fullName>
    </submittedName>
</protein>